<accession>A0A3A8PZA7</accession>
<dbReference type="EMBL" id="RAWM01000122">
    <property type="protein sequence ID" value="RKH61817.1"/>
    <property type="molecule type" value="Genomic_DNA"/>
</dbReference>
<keyword evidence="1" id="KW-0812">Transmembrane</keyword>
<dbReference type="RefSeq" id="WP_120548260.1">
    <property type="nucleotide sequence ID" value="NZ_JBNNJP010000001.1"/>
</dbReference>
<proteinExistence type="predicted"/>
<dbReference type="Proteomes" id="UP000282656">
    <property type="component" value="Unassembled WGS sequence"/>
</dbReference>
<dbReference type="OrthoDB" id="5383184at2"/>
<keyword evidence="1" id="KW-1133">Transmembrane helix</keyword>
<keyword evidence="1" id="KW-0472">Membrane</keyword>
<evidence type="ECO:0000256" key="1">
    <source>
        <dbReference type="SAM" id="Phobius"/>
    </source>
</evidence>
<feature type="transmembrane region" description="Helical" evidence="1">
    <location>
        <begin position="20"/>
        <end position="43"/>
    </location>
</feature>
<organism evidence="2 3">
    <name type="scientific">Corallococcus interemptor</name>
    <dbReference type="NCBI Taxonomy" id="2316720"/>
    <lineage>
        <taxon>Bacteria</taxon>
        <taxon>Pseudomonadati</taxon>
        <taxon>Myxococcota</taxon>
        <taxon>Myxococcia</taxon>
        <taxon>Myxococcales</taxon>
        <taxon>Cystobacterineae</taxon>
        <taxon>Myxococcaceae</taxon>
        <taxon>Corallococcus</taxon>
    </lineage>
</organism>
<name>A0A3A8PZA7_9BACT</name>
<evidence type="ECO:0000313" key="2">
    <source>
        <dbReference type="EMBL" id="RKH61817.1"/>
    </source>
</evidence>
<protein>
    <submittedName>
        <fullName evidence="2">Uncharacterized protein</fullName>
    </submittedName>
</protein>
<comment type="caution">
    <text evidence="2">The sequence shown here is derived from an EMBL/GenBank/DDBJ whole genome shotgun (WGS) entry which is preliminary data.</text>
</comment>
<dbReference type="AlphaFoldDB" id="A0A3A8PZA7"/>
<gene>
    <name evidence="2" type="ORF">D7X96_30945</name>
</gene>
<evidence type="ECO:0000313" key="3">
    <source>
        <dbReference type="Proteomes" id="UP000282656"/>
    </source>
</evidence>
<reference evidence="3" key="1">
    <citation type="submission" date="2018-09" db="EMBL/GenBank/DDBJ databases">
        <authorList>
            <person name="Livingstone P.G."/>
            <person name="Whitworth D.E."/>
        </authorList>
    </citation>
    <scope>NUCLEOTIDE SEQUENCE [LARGE SCALE GENOMIC DNA]</scope>
    <source>
        <strain evidence="3">AB047A</strain>
    </source>
</reference>
<keyword evidence="3" id="KW-1185">Reference proteome</keyword>
<sequence>MKRGEPRQLARGQAMVEYSVVIAAFFGFTVFGWPFLVALINALHKYFHSVYYVIQSPIP</sequence>